<evidence type="ECO:0000313" key="1">
    <source>
        <dbReference type="EMBL" id="EFH96988.1"/>
    </source>
</evidence>
<comment type="caution">
    <text evidence="1">The sequence shown here is derived from an EMBL/GenBank/DDBJ whole genome shotgun (WGS) entry which is preliminary data.</text>
</comment>
<gene>
    <name evidence="1" type="ORF">HMPREF0769_10990</name>
</gene>
<evidence type="ECO:0000313" key="2">
    <source>
        <dbReference type="Proteomes" id="UP000003455"/>
    </source>
</evidence>
<accession>A0A0E1XDX0</accession>
<name>A0A0E1XDX0_STAAU</name>
<reference evidence="1 2" key="1">
    <citation type="submission" date="2010-05" db="EMBL/GenBank/DDBJ databases">
        <authorList>
            <person name="Muzny D."/>
            <person name="Qin X."/>
            <person name="Buhay C."/>
            <person name="Dugan-Rocha S."/>
            <person name="Ding Y."/>
            <person name="Chen G."/>
            <person name="Hawes A."/>
            <person name="Holder M."/>
            <person name="Jhangiani S."/>
            <person name="Johnson A."/>
            <person name="Khan Z."/>
            <person name="Li Z."/>
            <person name="Liu W."/>
            <person name="Liu X."/>
            <person name="Perez L."/>
            <person name="Shen H."/>
            <person name="Wang Q."/>
            <person name="Watt J."/>
            <person name="Xi L."/>
            <person name="Xin Y."/>
            <person name="Zhou J."/>
            <person name="Deng J."/>
            <person name="Jiang H."/>
            <person name="Liu Y."/>
            <person name="Qu J."/>
            <person name="Song X.-Z."/>
            <person name="Zhang L."/>
            <person name="Villasana D."/>
            <person name="Johnson A."/>
            <person name="Liu J."/>
            <person name="Liyanage D."/>
            <person name="Lorensuhewa L."/>
            <person name="Robinson T."/>
            <person name="Song A."/>
            <person name="Song B.-B."/>
            <person name="Dinh H."/>
            <person name="Thornton R."/>
            <person name="Coyle M."/>
            <person name="Francisco L."/>
            <person name="Jackson L."/>
            <person name="Javaid M."/>
            <person name="Korchina V."/>
            <person name="Kovar C."/>
            <person name="Mata R."/>
            <person name="Mathew T."/>
            <person name="Ngo R."/>
            <person name="Nguyen L."/>
            <person name="Nguyen N."/>
            <person name="Okwuonu G."/>
            <person name="Ongeri F."/>
            <person name="Pham C."/>
            <person name="Simmons D."/>
            <person name="Wilczek-Boney K."/>
            <person name="Hale W."/>
            <person name="Jakkamsetti A."/>
            <person name="Pham P."/>
            <person name="Ruth R."/>
            <person name="San Lucas F."/>
            <person name="Warren J."/>
            <person name="Zhang J."/>
            <person name="Zhao Z."/>
            <person name="Zhou C."/>
            <person name="Zhu D."/>
            <person name="Lee S."/>
            <person name="Bess C."/>
            <person name="Blankenburg K."/>
            <person name="Forbes L."/>
            <person name="Fu Q."/>
            <person name="Gubbala S."/>
            <person name="Hirani K."/>
            <person name="Jayaseelan J.C."/>
            <person name="Lara F."/>
            <person name="Munidasa M."/>
            <person name="Palculict T."/>
            <person name="Patil S."/>
            <person name="Pu L.-L."/>
            <person name="Saada N."/>
            <person name="Tang L."/>
            <person name="Weissenberger G."/>
            <person name="Zhu Y."/>
            <person name="Hemphill L."/>
            <person name="Shang Y."/>
            <person name="Youmans B."/>
            <person name="Ayvaz T."/>
            <person name="Ross M."/>
            <person name="Santibanez J."/>
            <person name="Aqrawi P."/>
            <person name="Gross S."/>
            <person name="Joshi V."/>
            <person name="Fowler G."/>
            <person name="Nazareth L."/>
            <person name="Reid J."/>
            <person name="Worley K."/>
            <person name="Petrosino J."/>
            <person name="Highlander S."/>
            <person name="Gibbs R."/>
        </authorList>
    </citation>
    <scope>NUCLEOTIDE SEQUENCE [LARGE SCALE GENOMIC DNA]</scope>
    <source>
        <strain evidence="1 2">MN8</strain>
    </source>
</reference>
<sequence>MKKEATCKHECFSKKLLTLNYKVDKIIKSSKTVMMFLKKNFKSVKLTIEITIKTI</sequence>
<dbReference type="AlphaFoldDB" id="A0A0E1XDX0"/>
<organism evidence="1 2">
    <name type="scientific">Staphylococcus aureus subsp. aureus MN8</name>
    <dbReference type="NCBI Taxonomy" id="548470"/>
    <lineage>
        <taxon>Bacteria</taxon>
        <taxon>Bacillati</taxon>
        <taxon>Bacillota</taxon>
        <taxon>Bacilli</taxon>
        <taxon>Bacillales</taxon>
        <taxon>Staphylococcaceae</taxon>
        <taxon>Staphylococcus</taxon>
    </lineage>
</organism>
<proteinExistence type="predicted"/>
<dbReference type="Proteomes" id="UP000003455">
    <property type="component" value="Chromosome"/>
</dbReference>
<dbReference type="EMBL" id="ACJA02000001">
    <property type="protein sequence ID" value="EFH96988.1"/>
    <property type="molecule type" value="Genomic_DNA"/>
</dbReference>
<protein>
    <submittedName>
        <fullName evidence="1">Uncharacterized protein</fullName>
    </submittedName>
</protein>
<dbReference type="HOGENOM" id="CLU_3030164_0_0_9"/>